<dbReference type="InterPro" id="IPR013604">
    <property type="entry name" value="7TM_chemorcpt"/>
</dbReference>
<keyword evidence="7" id="KW-0807">Transducer</keyword>
<keyword evidence="2" id="KW-1003">Cell membrane</keyword>
<feature type="transmembrane region" description="Helical" evidence="8">
    <location>
        <begin position="137"/>
        <end position="158"/>
    </location>
</feature>
<dbReference type="PANTHER" id="PTHR21143:SF121">
    <property type="entry name" value="GUSTATORY AND ODORANT RECEPTOR 21A"/>
    <property type="match status" value="1"/>
</dbReference>
<gene>
    <name evidence="9" type="ORF">RN001_002272</name>
</gene>
<feature type="transmembrane region" description="Helical" evidence="8">
    <location>
        <begin position="170"/>
        <end position="190"/>
    </location>
</feature>
<keyword evidence="5 8" id="KW-0472">Membrane</keyword>
<organism evidence="9 10">
    <name type="scientific">Aquatica leii</name>
    <dbReference type="NCBI Taxonomy" id="1421715"/>
    <lineage>
        <taxon>Eukaryota</taxon>
        <taxon>Metazoa</taxon>
        <taxon>Ecdysozoa</taxon>
        <taxon>Arthropoda</taxon>
        <taxon>Hexapoda</taxon>
        <taxon>Insecta</taxon>
        <taxon>Pterygota</taxon>
        <taxon>Neoptera</taxon>
        <taxon>Endopterygota</taxon>
        <taxon>Coleoptera</taxon>
        <taxon>Polyphaga</taxon>
        <taxon>Elateriformia</taxon>
        <taxon>Elateroidea</taxon>
        <taxon>Lampyridae</taxon>
        <taxon>Luciolinae</taxon>
        <taxon>Aquatica</taxon>
    </lineage>
</organism>
<name>A0AAN7PM69_9COLE</name>
<dbReference type="GO" id="GO:0050909">
    <property type="term" value="P:sensory perception of taste"/>
    <property type="evidence" value="ECO:0007669"/>
    <property type="project" value="InterPro"/>
</dbReference>
<keyword evidence="4 8" id="KW-1133">Transmembrane helix</keyword>
<comment type="subcellular location">
    <subcellularLocation>
        <location evidence="1">Cell membrane</location>
        <topology evidence="1">Multi-pass membrane protein</topology>
    </subcellularLocation>
</comment>
<keyword evidence="10" id="KW-1185">Reference proteome</keyword>
<keyword evidence="6" id="KW-0675">Receptor</keyword>
<keyword evidence="3 8" id="KW-0812">Transmembrane</keyword>
<dbReference type="GO" id="GO:0007165">
    <property type="term" value="P:signal transduction"/>
    <property type="evidence" value="ECO:0007669"/>
    <property type="project" value="UniProtKB-KW"/>
</dbReference>
<dbReference type="GO" id="GO:0043025">
    <property type="term" value="C:neuronal cell body"/>
    <property type="evidence" value="ECO:0007669"/>
    <property type="project" value="TreeGrafter"/>
</dbReference>
<evidence type="ECO:0000256" key="1">
    <source>
        <dbReference type="ARBA" id="ARBA00004651"/>
    </source>
</evidence>
<evidence type="ECO:0000256" key="4">
    <source>
        <dbReference type="ARBA" id="ARBA00022989"/>
    </source>
</evidence>
<evidence type="ECO:0000256" key="2">
    <source>
        <dbReference type="ARBA" id="ARBA00022475"/>
    </source>
</evidence>
<reference evidence="10" key="1">
    <citation type="submission" date="2023-01" db="EMBL/GenBank/DDBJ databases">
        <title>Key to firefly adult light organ development and bioluminescence: homeobox transcription factors regulate luciferase expression and transportation to peroxisome.</title>
        <authorList>
            <person name="Fu X."/>
        </authorList>
    </citation>
    <scope>NUCLEOTIDE SEQUENCE [LARGE SCALE GENOMIC DNA]</scope>
</reference>
<dbReference type="Proteomes" id="UP001353858">
    <property type="component" value="Unassembled WGS sequence"/>
</dbReference>
<evidence type="ECO:0008006" key="11">
    <source>
        <dbReference type="Google" id="ProtNLM"/>
    </source>
</evidence>
<accession>A0AAN7PM69</accession>
<dbReference type="Pfam" id="PF08395">
    <property type="entry name" value="7tm_7"/>
    <property type="match status" value="1"/>
</dbReference>
<dbReference type="EMBL" id="JARPUR010000001">
    <property type="protein sequence ID" value="KAK4886001.1"/>
    <property type="molecule type" value="Genomic_DNA"/>
</dbReference>
<comment type="caution">
    <text evidence="9">The sequence shown here is derived from an EMBL/GenBank/DDBJ whole genome shotgun (WGS) entry which is preliminary data.</text>
</comment>
<evidence type="ECO:0000313" key="10">
    <source>
        <dbReference type="Proteomes" id="UP001353858"/>
    </source>
</evidence>
<evidence type="ECO:0000256" key="7">
    <source>
        <dbReference type="ARBA" id="ARBA00023224"/>
    </source>
</evidence>
<dbReference type="GO" id="GO:0030424">
    <property type="term" value="C:axon"/>
    <property type="evidence" value="ECO:0007669"/>
    <property type="project" value="TreeGrafter"/>
</dbReference>
<evidence type="ECO:0000256" key="5">
    <source>
        <dbReference type="ARBA" id="ARBA00023136"/>
    </source>
</evidence>
<dbReference type="GO" id="GO:0030425">
    <property type="term" value="C:dendrite"/>
    <property type="evidence" value="ECO:0007669"/>
    <property type="project" value="TreeGrafter"/>
</dbReference>
<evidence type="ECO:0000256" key="3">
    <source>
        <dbReference type="ARBA" id="ARBA00022692"/>
    </source>
</evidence>
<dbReference type="GO" id="GO:0005886">
    <property type="term" value="C:plasma membrane"/>
    <property type="evidence" value="ECO:0007669"/>
    <property type="project" value="UniProtKB-SubCell"/>
</dbReference>
<proteinExistence type="predicted"/>
<feature type="non-terminal residue" evidence="9">
    <location>
        <position position="1"/>
    </location>
</feature>
<sequence length="262" mass="29664">RWKNTLDPETLKIVNTGTVKKFLSATSSDTESVISTVSDTHQDTSTKEIKKLTGTYEIAELLKVGHDIEGDDSDQDRDMTSESELSNFEIEYETDKDNSQSQRNCVISGRCIINISYFFQQLKNISHKGAGLINQVFSFPLFSLISLNFMEVLLGIYLLTNTKTRNVSSIYWTTFYGIQLFCILIPPGAVEAQAKEISKYLAEAELQTDEDLLNERNHFLLRTLHQTIEFTACGFFPISTSAIIGQFSISISFLLFMFQIIK</sequence>
<feature type="transmembrane region" description="Helical" evidence="8">
    <location>
        <begin position="235"/>
        <end position="258"/>
    </location>
</feature>
<evidence type="ECO:0000256" key="8">
    <source>
        <dbReference type="SAM" id="Phobius"/>
    </source>
</evidence>
<evidence type="ECO:0000256" key="6">
    <source>
        <dbReference type="ARBA" id="ARBA00023170"/>
    </source>
</evidence>
<dbReference type="AlphaFoldDB" id="A0AAN7PM69"/>
<protein>
    <recommendedName>
        <fullName evidence="11">Gustatory receptor</fullName>
    </recommendedName>
</protein>
<dbReference type="PANTHER" id="PTHR21143">
    <property type="entry name" value="INVERTEBRATE GUSTATORY RECEPTOR"/>
    <property type="match status" value="1"/>
</dbReference>
<evidence type="ECO:0000313" key="9">
    <source>
        <dbReference type="EMBL" id="KAK4886001.1"/>
    </source>
</evidence>